<evidence type="ECO:0000259" key="2">
    <source>
        <dbReference type="Pfam" id="PF03625"/>
    </source>
</evidence>
<dbReference type="OrthoDB" id="8561404at2"/>
<dbReference type="Gene3D" id="3.30.310.70">
    <property type="entry name" value="TT1751-like domain"/>
    <property type="match status" value="1"/>
</dbReference>
<dbReference type="Proteomes" id="UP000276634">
    <property type="component" value="Unassembled WGS sequence"/>
</dbReference>
<dbReference type="Pfam" id="PF03625">
    <property type="entry name" value="DUF302"/>
    <property type="match status" value="1"/>
</dbReference>
<name>A0A3N1Y6G5_9GAMM</name>
<protein>
    <submittedName>
        <fullName evidence="3">Uncharacterized protein (DUF302 family)</fullName>
    </submittedName>
</protein>
<accession>A0A3N1Y6G5</accession>
<dbReference type="RefSeq" id="WP_123399540.1">
    <property type="nucleotide sequence ID" value="NZ_RJVI01000001.1"/>
</dbReference>
<dbReference type="SUPFAM" id="SSF103247">
    <property type="entry name" value="TT1751-like"/>
    <property type="match status" value="1"/>
</dbReference>
<feature type="domain" description="DUF302" evidence="2">
    <location>
        <begin position="63"/>
        <end position="118"/>
    </location>
</feature>
<dbReference type="InterPro" id="IPR035923">
    <property type="entry name" value="TT1751-like_sf"/>
</dbReference>
<evidence type="ECO:0000256" key="1">
    <source>
        <dbReference type="SAM" id="SignalP"/>
    </source>
</evidence>
<sequence>MTPRTTPWLLAALLFFTTAAARAADLLMVRSPEPFPEAMATLQEAIREAGYTVSRVQRVDVGLAAMGYRSDKYRVVFFGRAGEVDRLAEHHPQLIPFLPLKIALFAQGEETLAVALDPRRLAGFFDDPALAPVLQRWAADLERILARVRAP</sequence>
<evidence type="ECO:0000313" key="4">
    <source>
        <dbReference type="Proteomes" id="UP000276634"/>
    </source>
</evidence>
<feature type="chain" id="PRO_5018262302" evidence="1">
    <location>
        <begin position="24"/>
        <end position="151"/>
    </location>
</feature>
<proteinExistence type="predicted"/>
<keyword evidence="1" id="KW-0732">Signal</keyword>
<organism evidence="3 4">
    <name type="scientific">Inmirania thermothiophila</name>
    <dbReference type="NCBI Taxonomy" id="1750597"/>
    <lineage>
        <taxon>Bacteria</taxon>
        <taxon>Pseudomonadati</taxon>
        <taxon>Pseudomonadota</taxon>
        <taxon>Gammaproteobacteria</taxon>
        <taxon>Chromatiales</taxon>
        <taxon>Ectothiorhodospiraceae</taxon>
        <taxon>Inmirania</taxon>
    </lineage>
</organism>
<dbReference type="AlphaFoldDB" id="A0A3N1Y6G5"/>
<dbReference type="InterPro" id="IPR005180">
    <property type="entry name" value="DUF302"/>
</dbReference>
<reference evidence="3 4" key="1">
    <citation type="submission" date="2018-11" db="EMBL/GenBank/DDBJ databases">
        <title>Genomic Encyclopedia of Type Strains, Phase IV (KMG-IV): sequencing the most valuable type-strain genomes for metagenomic binning, comparative biology and taxonomic classification.</title>
        <authorList>
            <person name="Goeker M."/>
        </authorList>
    </citation>
    <scope>NUCLEOTIDE SEQUENCE [LARGE SCALE GENOMIC DNA]</scope>
    <source>
        <strain evidence="3 4">DSM 100275</strain>
    </source>
</reference>
<gene>
    <name evidence="3" type="ORF">EDC57_0299</name>
</gene>
<feature type="signal peptide" evidence="1">
    <location>
        <begin position="1"/>
        <end position="23"/>
    </location>
</feature>
<comment type="caution">
    <text evidence="3">The sequence shown here is derived from an EMBL/GenBank/DDBJ whole genome shotgun (WGS) entry which is preliminary data.</text>
</comment>
<keyword evidence="4" id="KW-1185">Reference proteome</keyword>
<dbReference type="CDD" id="cd14797">
    <property type="entry name" value="DUF302"/>
    <property type="match status" value="1"/>
</dbReference>
<dbReference type="EMBL" id="RJVI01000001">
    <property type="protein sequence ID" value="ROR34403.1"/>
    <property type="molecule type" value="Genomic_DNA"/>
</dbReference>
<evidence type="ECO:0000313" key="3">
    <source>
        <dbReference type="EMBL" id="ROR34403.1"/>
    </source>
</evidence>